<evidence type="ECO:0000256" key="3">
    <source>
        <dbReference type="ARBA" id="ARBA00023004"/>
    </source>
</evidence>
<dbReference type="PANTHER" id="PTHR40261">
    <property type="match status" value="1"/>
</dbReference>
<dbReference type="AlphaFoldDB" id="A0A9W6CSU5"/>
<gene>
    <name evidence="7" type="ORF">GGQ86_005288</name>
    <name evidence="6" type="ORF">XFLAVUS301_51500</name>
</gene>
<dbReference type="PANTHER" id="PTHR40261:SF1">
    <property type="entry name" value="RIESKE DOMAIN-CONTAINING PROTEIN"/>
    <property type="match status" value="1"/>
</dbReference>
<evidence type="ECO:0000259" key="5">
    <source>
        <dbReference type="PROSITE" id="PS51296"/>
    </source>
</evidence>
<dbReference type="InterPro" id="IPR017941">
    <property type="entry name" value="Rieske_2Fe-2S"/>
</dbReference>
<keyword evidence="9" id="KW-1185">Reference proteome</keyword>
<dbReference type="Proteomes" id="UP001245370">
    <property type="component" value="Unassembled WGS sequence"/>
</dbReference>
<feature type="domain" description="Rieske" evidence="5">
    <location>
        <begin position="24"/>
        <end position="134"/>
    </location>
</feature>
<dbReference type="SUPFAM" id="SSF50022">
    <property type="entry name" value="ISP domain"/>
    <property type="match status" value="1"/>
</dbReference>
<dbReference type="EMBL" id="BSDO01000017">
    <property type="protein sequence ID" value="GLI25476.1"/>
    <property type="molecule type" value="Genomic_DNA"/>
</dbReference>
<reference evidence="6" key="1">
    <citation type="submission" date="2022-12" db="EMBL/GenBank/DDBJ databases">
        <title>Reference genome sequencing for broad-spectrum identification of bacterial and archaeal isolates by mass spectrometry.</title>
        <authorList>
            <person name="Sekiguchi Y."/>
            <person name="Tourlousse D.M."/>
        </authorList>
    </citation>
    <scope>NUCLEOTIDE SEQUENCE</scope>
    <source>
        <strain evidence="6">301</strain>
    </source>
</reference>
<keyword evidence="4" id="KW-0411">Iron-sulfur</keyword>
<evidence type="ECO:0000313" key="7">
    <source>
        <dbReference type="EMBL" id="MDR6336784.1"/>
    </source>
</evidence>
<evidence type="ECO:0000256" key="2">
    <source>
        <dbReference type="ARBA" id="ARBA00022723"/>
    </source>
</evidence>
<organism evidence="6 8">
    <name type="scientific">Xanthobacter flavus</name>
    <dbReference type="NCBI Taxonomy" id="281"/>
    <lineage>
        <taxon>Bacteria</taxon>
        <taxon>Pseudomonadati</taxon>
        <taxon>Pseudomonadota</taxon>
        <taxon>Alphaproteobacteria</taxon>
        <taxon>Hyphomicrobiales</taxon>
        <taxon>Xanthobacteraceae</taxon>
        <taxon>Xanthobacter</taxon>
    </lineage>
</organism>
<dbReference type="Gene3D" id="2.102.10.10">
    <property type="entry name" value="Rieske [2Fe-2S] iron-sulphur domain"/>
    <property type="match status" value="1"/>
</dbReference>
<sequence length="160" mass="17386">MEPTVIDNEAPQDALPDEAAAVAYVICSMSDIPSQRARGFELMQVAEDGSEQPFKIVVVRWGRQVFGYINRCPHDQVQLDWERNQFLDPNGIRLMCGKHGALFELGTGVCLEGPCKGKSLIPVALTVLDNDICVTGVTLAEEADDDEEEITSCSDEGGGV</sequence>
<comment type="caution">
    <text evidence="6">The sequence shown here is derived from an EMBL/GenBank/DDBJ whole genome shotgun (WGS) entry which is preliminary data.</text>
</comment>
<dbReference type="PROSITE" id="PS51296">
    <property type="entry name" value="RIESKE"/>
    <property type="match status" value="1"/>
</dbReference>
<dbReference type="GO" id="GO:0046872">
    <property type="term" value="F:metal ion binding"/>
    <property type="evidence" value="ECO:0007669"/>
    <property type="project" value="UniProtKB-KW"/>
</dbReference>
<accession>A0A9W6CSU5</accession>
<evidence type="ECO:0000313" key="6">
    <source>
        <dbReference type="EMBL" id="GLI25476.1"/>
    </source>
</evidence>
<dbReference type="GeneID" id="95765919"/>
<name>A0A9W6CSU5_XANFL</name>
<proteinExistence type="predicted"/>
<dbReference type="InterPro" id="IPR036922">
    <property type="entry name" value="Rieske_2Fe-2S_sf"/>
</dbReference>
<dbReference type="Proteomes" id="UP001144397">
    <property type="component" value="Unassembled WGS sequence"/>
</dbReference>
<dbReference type="EMBL" id="JAVDPY010000017">
    <property type="protein sequence ID" value="MDR6336784.1"/>
    <property type="molecule type" value="Genomic_DNA"/>
</dbReference>
<keyword evidence="1" id="KW-0001">2Fe-2S</keyword>
<keyword evidence="2" id="KW-0479">Metal-binding</keyword>
<keyword evidence="3" id="KW-0408">Iron</keyword>
<dbReference type="RefSeq" id="WP_281810065.1">
    <property type="nucleotide sequence ID" value="NZ_BSDO01000017.1"/>
</dbReference>
<evidence type="ECO:0000313" key="8">
    <source>
        <dbReference type="Proteomes" id="UP001144397"/>
    </source>
</evidence>
<evidence type="ECO:0000256" key="4">
    <source>
        <dbReference type="ARBA" id="ARBA00023014"/>
    </source>
</evidence>
<dbReference type="GO" id="GO:0051537">
    <property type="term" value="F:2 iron, 2 sulfur cluster binding"/>
    <property type="evidence" value="ECO:0007669"/>
    <property type="project" value="UniProtKB-KW"/>
</dbReference>
<protein>
    <submittedName>
        <fullName evidence="6">(2Fe-2S)-binding protein</fullName>
    </submittedName>
    <submittedName>
        <fullName evidence="7">Nitrite reductase/ring-hydroxylating ferredoxin subunit</fullName>
    </submittedName>
</protein>
<evidence type="ECO:0000313" key="9">
    <source>
        <dbReference type="Proteomes" id="UP001245370"/>
    </source>
</evidence>
<dbReference type="Pfam" id="PF00355">
    <property type="entry name" value="Rieske"/>
    <property type="match status" value="1"/>
</dbReference>
<evidence type="ECO:0000256" key="1">
    <source>
        <dbReference type="ARBA" id="ARBA00022714"/>
    </source>
</evidence>
<reference evidence="7 9" key="2">
    <citation type="submission" date="2023-07" db="EMBL/GenBank/DDBJ databases">
        <title>Genomic Encyclopedia of Type Strains, Phase IV (KMG-IV): sequencing the most valuable type-strain genomes for metagenomic binning, comparative biology and taxonomic classification.</title>
        <authorList>
            <person name="Goeker M."/>
        </authorList>
    </citation>
    <scope>NUCLEOTIDE SEQUENCE [LARGE SCALE GENOMIC DNA]</scope>
    <source>
        <strain evidence="7 9">DSM 338</strain>
    </source>
</reference>